<comment type="caution">
    <text evidence="2">The sequence shown here is derived from an EMBL/GenBank/DDBJ whole genome shotgun (WGS) entry which is preliminary data.</text>
</comment>
<dbReference type="Proteomes" id="UP000239522">
    <property type="component" value="Unassembled WGS sequence"/>
</dbReference>
<evidence type="ECO:0000313" key="2">
    <source>
        <dbReference type="EMBL" id="PQB08538.1"/>
    </source>
</evidence>
<proteinExistence type="inferred from homology"/>
<sequence length="124" mass="12946">MERNVIAKNTLIIGDIKADGDFRIDGTLEGNITIKGKVIIGATGSVKGNIIAGIADIEGESTGSLKVEKTLTVKSIAKISGDVVVGKLSIEPGADFNATCIMTGIIKNVENSNGKKSQTKKIFK</sequence>
<dbReference type="PANTHER" id="PTHR35024:SF4">
    <property type="entry name" value="POLYMER-FORMING CYTOSKELETAL PROTEIN"/>
    <property type="match status" value="1"/>
</dbReference>
<keyword evidence="3" id="KW-1185">Reference proteome</keyword>
<reference evidence="2 3" key="1">
    <citation type="submission" date="2016-11" db="EMBL/GenBank/DDBJ databases">
        <title>Trade-off between light-utilization and light-protection in marine flavobacteria.</title>
        <authorList>
            <person name="Kumagai Y."/>
        </authorList>
    </citation>
    <scope>NUCLEOTIDE SEQUENCE [LARGE SCALE GENOMIC DNA]</scope>
    <source>
        <strain evidence="2 3">ATCC 700397</strain>
    </source>
</reference>
<comment type="similarity">
    <text evidence="1">Belongs to the bactofilin family.</text>
</comment>
<dbReference type="PANTHER" id="PTHR35024">
    <property type="entry name" value="HYPOTHETICAL CYTOSOLIC PROTEIN"/>
    <property type="match status" value="1"/>
</dbReference>
<evidence type="ECO:0000313" key="3">
    <source>
        <dbReference type="Proteomes" id="UP000239522"/>
    </source>
</evidence>
<dbReference type="OrthoDB" id="5432602at2"/>
<evidence type="ECO:0000256" key="1">
    <source>
        <dbReference type="ARBA" id="ARBA00044755"/>
    </source>
</evidence>
<dbReference type="Pfam" id="PF04519">
    <property type="entry name" value="Bactofilin"/>
    <property type="match status" value="1"/>
</dbReference>
<dbReference type="InterPro" id="IPR007607">
    <property type="entry name" value="BacA/B"/>
</dbReference>
<gene>
    <name evidence="2" type="ORF">BST83_16470</name>
</gene>
<dbReference type="RefSeq" id="WP_104810728.1">
    <property type="nucleotide sequence ID" value="NZ_MQUA01000013.1"/>
</dbReference>
<organism evidence="2 3">
    <name type="scientific">Polaribacter filamentus</name>
    <dbReference type="NCBI Taxonomy" id="53483"/>
    <lineage>
        <taxon>Bacteria</taxon>
        <taxon>Pseudomonadati</taxon>
        <taxon>Bacteroidota</taxon>
        <taxon>Flavobacteriia</taxon>
        <taxon>Flavobacteriales</taxon>
        <taxon>Flavobacteriaceae</taxon>
    </lineage>
</organism>
<evidence type="ECO:0008006" key="4">
    <source>
        <dbReference type="Google" id="ProtNLM"/>
    </source>
</evidence>
<dbReference type="EMBL" id="MQUA01000013">
    <property type="protein sequence ID" value="PQB08538.1"/>
    <property type="molecule type" value="Genomic_DNA"/>
</dbReference>
<accession>A0A2S7L1D3</accession>
<protein>
    <recommendedName>
        <fullName evidence="4">Cell shape determination protein CcmA</fullName>
    </recommendedName>
</protein>
<name>A0A2S7L1D3_9FLAO</name>
<dbReference type="AlphaFoldDB" id="A0A2S7L1D3"/>